<evidence type="ECO:0000313" key="3">
    <source>
        <dbReference type="EMBL" id="OKL46632.1"/>
    </source>
</evidence>
<comment type="caution">
    <text evidence="3">The sequence shown here is derived from an EMBL/GenBank/DDBJ whole genome shotgun (WGS) entry which is preliminary data.</text>
</comment>
<name>A0A1Q5PKC1_9ACTO</name>
<evidence type="ECO:0000256" key="2">
    <source>
        <dbReference type="SAM" id="SignalP"/>
    </source>
</evidence>
<feature type="signal peptide" evidence="2">
    <location>
        <begin position="1"/>
        <end position="33"/>
    </location>
</feature>
<protein>
    <submittedName>
        <fullName evidence="3">Uncharacterized protein</fullName>
    </submittedName>
</protein>
<sequence>MGRVDSSTGQSRRNFRALVALVAAAGLTLSLGACDFKETPKAPGDPTPSAGSSTPAKTPAGTNKTGAEKVVPYGVFPGGPEHLMAAIDGRLEIRGRCVYLYQEPDPNFDRKGGYRQVSLNSDGDPHIVDGNLVMYGKTAKNGEQVTFATGGGGQKLAPECPVLDSGDTAITAFDL</sequence>
<reference evidence="3 4" key="1">
    <citation type="submission" date="2016-11" db="EMBL/GenBank/DDBJ databases">
        <title>Actinomyces gypaetusis sp. nov. isolated from the vulture Gypaetus barbatus in Qinghai Tibet Plateau China.</title>
        <authorList>
            <person name="Meng X."/>
        </authorList>
    </citation>
    <scope>NUCLEOTIDE SEQUENCE [LARGE SCALE GENOMIC DNA]</scope>
    <source>
        <strain evidence="3 4">VUL4_2</strain>
    </source>
</reference>
<dbReference type="PROSITE" id="PS51257">
    <property type="entry name" value="PROKAR_LIPOPROTEIN"/>
    <property type="match status" value="1"/>
</dbReference>
<feature type="chain" id="PRO_5039027027" evidence="2">
    <location>
        <begin position="34"/>
        <end position="175"/>
    </location>
</feature>
<proteinExistence type="predicted"/>
<gene>
    <name evidence="3" type="ORF">BSR29_07375</name>
</gene>
<dbReference type="AlphaFoldDB" id="A0A1Q5PKC1"/>
<evidence type="ECO:0000313" key="4">
    <source>
        <dbReference type="Proteomes" id="UP000186785"/>
    </source>
</evidence>
<feature type="compositionally biased region" description="Polar residues" evidence="1">
    <location>
        <begin position="49"/>
        <end position="65"/>
    </location>
</feature>
<keyword evidence="4" id="KW-1185">Reference proteome</keyword>
<accession>A0A1Q5PKC1</accession>
<organism evidence="3 4">
    <name type="scientific">Boudabousia liubingyangii</name>
    <dbReference type="NCBI Taxonomy" id="1921764"/>
    <lineage>
        <taxon>Bacteria</taxon>
        <taxon>Bacillati</taxon>
        <taxon>Actinomycetota</taxon>
        <taxon>Actinomycetes</taxon>
        <taxon>Actinomycetales</taxon>
        <taxon>Actinomycetaceae</taxon>
        <taxon>Boudabousia</taxon>
    </lineage>
</organism>
<feature type="region of interest" description="Disordered" evidence="1">
    <location>
        <begin position="39"/>
        <end position="66"/>
    </location>
</feature>
<keyword evidence="2" id="KW-0732">Signal</keyword>
<dbReference type="EMBL" id="MQSV01000005">
    <property type="protein sequence ID" value="OKL46632.1"/>
    <property type="molecule type" value="Genomic_DNA"/>
</dbReference>
<dbReference type="Proteomes" id="UP000186785">
    <property type="component" value="Unassembled WGS sequence"/>
</dbReference>
<dbReference type="RefSeq" id="WP_073709656.1">
    <property type="nucleotide sequence ID" value="NZ_MQSV01000005.1"/>
</dbReference>
<evidence type="ECO:0000256" key="1">
    <source>
        <dbReference type="SAM" id="MobiDB-lite"/>
    </source>
</evidence>